<dbReference type="AlphaFoldDB" id="A0A448X6E3"/>
<comment type="caution">
    <text evidence="2">The sequence shown here is derived from an EMBL/GenBank/DDBJ whole genome shotgun (WGS) entry which is preliminary data.</text>
</comment>
<keyword evidence="3" id="KW-1185">Reference proteome</keyword>
<dbReference type="EMBL" id="CAAALY010101638">
    <property type="protein sequence ID" value="VEL29265.1"/>
    <property type="molecule type" value="Genomic_DNA"/>
</dbReference>
<reference evidence="2" key="1">
    <citation type="submission" date="2018-11" db="EMBL/GenBank/DDBJ databases">
        <authorList>
            <consortium name="Pathogen Informatics"/>
        </authorList>
    </citation>
    <scope>NUCLEOTIDE SEQUENCE</scope>
</reference>
<evidence type="ECO:0000256" key="1">
    <source>
        <dbReference type="SAM" id="MobiDB-lite"/>
    </source>
</evidence>
<proteinExistence type="predicted"/>
<accession>A0A448X6E3</accession>
<protein>
    <submittedName>
        <fullName evidence="2">Uncharacterized protein</fullName>
    </submittedName>
</protein>
<evidence type="ECO:0000313" key="2">
    <source>
        <dbReference type="EMBL" id="VEL29265.1"/>
    </source>
</evidence>
<feature type="compositionally biased region" description="Polar residues" evidence="1">
    <location>
        <begin position="69"/>
        <end position="87"/>
    </location>
</feature>
<evidence type="ECO:0000313" key="3">
    <source>
        <dbReference type="Proteomes" id="UP000784294"/>
    </source>
</evidence>
<gene>
    <name evidence="2" type="ORF">PXEA_LOCUS22705</name>
</gene>
<name>A0A448X6E3_9PLAT</name>
<organism evidence="2 3">
    <name type="scientific">Protopolystoma xenopodis</name>
    <dbReference type="NCBI Taxonomy" id="117903"/>
    <lineage>
        <taxon>Eukaryota</taxon>
        <taxon>Metazoa</taxon>
        <taxon>Spiralia</taxon>
        <taxon>Lophotrochozoa</taxon>
        <taxon>Platyhelminthes</taxon>
        <taxon>Monogenea</taxon>
        <taxon>Polyopisthocotylea</taxon>
        <taxon>Polystomatidea</taxon>
        <taxon>Polystomatidae</taxon>
        <taxon>Protopolystoma</taxon>
    </lineage>
</organism>
<dbReference type="Proteomes" id="UP000784294">
    <property type="component" value="Unassembled WGS sequence"/>
</dbReference>
<sequence length="93" mass="10383">MLLGAILKNGEKLVGFARNDASDLLFSESLGISMSRQARNVLLGPLILPASQWHRLQVGLESWLKRPSDSVQGHKSSWSPNYISQENKYGMTR</sequence>
<feature type="region of interest" description="Disordered" evidence="1">
    <location>
        <begin position="68"/>
        <end position="93"/>
    </location>
</feature>